<dbReference type="Proteomes" id="UP000809621">
    <property type="component" value="Unassembled WGS sequence"/>
</dbReference>
<keyword evidence="4" id="KW-0233">DNA recombination</keyword>
<gene>
    <name evidence="6" type="ORF">JQC93_04665</name>
</gene>
<proteinExistence type="predicted"/>
<evidence type="ECO:0000313" key="6">
    <source>
        <dbReference type="EMBL" id="MBM7035693.1"/>
    </source>
</evidence>
<dbReference type="InterPro" id="IPR002104">
    <property type="entry name" value="Integrase_catalytic"/>
</dbReference>
<evidence type="ECO:0000256" key="4">
    <source>
        <dbReference type="ARBA" id="ARBA00023172"/>
    </source>
</evidence>
<dbReference type="EMBL" id="JAFEUM010000001">
    <property type="protein sequence ID" value="MBM7035693.1"/>
    <property type="molecule type" value="Genomic_DNA"/>
</dbReference>
<keyword evidence="3" id="KW-0238">DNA-binding</keyword>
<dbReference type="InterPro" id="IPR010998">
    <property type="entry name" value="Integrase_recombinase_N"/>
</dbReference>
<name>A0ABS2HHP8_9VIBR</name>
<keyword evidence="2" id="KW-0229">DNA integration</keyword>
<evidence type="ECO:0000256" key="3">
    <source>
        <dbReference type="ARBA" id="ARBA00023125"/>
    </source>
</evidence>
<dbReference type="Pfam" id="PF00589">
    <property type="entry name" value="Phage_integrase"/>
    <property type="match status" value="1"/>
</dbReference>
<evidence type="ECO:0000259" key="5">
    <source>
        <dbReference type="PROSITE" id="PS51898"/>
    </source>
</evidence>
<accession>A0ABS2HHP8</accession>
<dbReference type="PANTHER" id="PTHR30349:SF81">
    <property type="entry name" value="TYROSINE RECOMBINASE XERC"/>
    <property type="match status" value="1"/>
</dbReference>
<sequence>MRKKIVPITDLDLKNQLILKFSTAIELSDFHQITTNQYSHNSALSMVNDWNDFIAFCISKRVAALPTSSTALRLYIERQTQSKRYSTIKRNVISISVVHRFLGFSDPSRHQQVQLLMRSLRLSKESRPHSATALTHDHINQLEATWNIEQPKALRDVAIIRTMFECALKRGQLCALTVGDVKNNGQDTMSYSVTIGNEVYLLSESTSTIIHRWFELSGVVDGPVFRSVDRHGNIGIEPLDVSSVYRVFRLASQALGLQIHLSGQSPRAGAAKELSAQGKSLKEIQQFGRWLSPAMPAHYIGNQHIADNARLTFKSMKPWLT</sequence>
<reference evidence="6 7" key="1">
    <citation type="submission" date="2021-02" db="EMBL/GenBank/DDBJ databases">
        <authorList>
            <person name="Park J.-S."/>
        </authorList>
    </citation>
    <scope>NUCLEOTIDE SEQUENCE [LARGE SCALE GENOMIC DNA]</scope>
    <source>
        <strain evidence="6 7">188UL20-2</strain>
    </source>
</reference>
<dbReference type="SUPFAM" id="SSF47823">
    <property type="entry name" value="lambda integrase-like, N-terminal domain"/>
    <property type="match status" value="1"/>
</dbReference>
<dbReference type="InterPro" id="IPR050090">
    <property type="entry name" value="Tyrosine_recombinase_XerCD"/>
</dbReference>
<keyword evidence="1" id="KW-0159">Chromosome partition</keyword>
<evidence type="ECO:0000256" key="1">
    <source>
        <dbReference type="ARBA" id="ARBA00022829"/>
    </source>
</evidence>
<dbReference type="RefSeq" id="WP_205157273.1">
    <property type="nucleotide sequence ID" value="NZ_JAFEUM010000001.1"/>
</dbReference>
<evidence type="ECO:0000256" key="2">
    <source>
        <dbReference type="ARBA" id="ARBA00022908"/>
    </source>
</evidence>
<dbReference type="Gene3D" id="1.10.443.10">
    <property type="entry name" value="Intergrase catalytic core"/>
    <property type="match status" value="1"/>
</dbReference>
<organism evidence="6 7">
    <name type="scientific">Vibrio ulleungensis</name>
    <dbReference type="NCBI Taxonomy" id="2807619"/>
    <lineage>
        <taxon>Bacteria</taxon>
        <taxon>Pseudomonadati</taxon>
        <taxon>Pseudomonadota</taxon>
        <taxon>Gammaproteobacteria</taxon>
        <taxon>Vibrionales</taxon>
        <taxon>Vibrionaceae</taxon>
        <taxon>Vibrio</taxon>
    </lineage>
</organism>
<dbReference type="SUPFAM" id="SSF56349">
    <property type="entry name" value="DNA breaking-rejoining enzymes"/>
    <property type="match status" value="1"/>
</dbReference>
<feature type="domain" description="Tyr recombinase" evidence="5">
    <location>
        <begin position="129"/>
        <end position="316"/>
    </location>
</feature>
<evidence type="ECO:0000313" key="7">
    <source>
        <dbReference type="Proteomes" id="UP000809621"/>
    </source>
</evidence>
<keyword evidence="7" id="KW-1185">Reference proteome</keyword>
<comment type="caution">
    <text evidence="6">The sequence shown here is derived from an EMBL/GenBank/DDBJ whole genome shotgun (WGS) entry which is preliminary data.</text>
</comment>
<protein>
    <submittedName>
        <fullName evidence="6">Tyrosine-type recombinase/integrase</fullName>
    </submittedName>
</protein>
<dbReference type="Gene3D" id="1.10.150.130">
    <property type="match status" value="1"/>
</dbReference>
<dbReference type="InterPro" id="IPR011010">
    <property type="entry name" value="DNA_brk_join_enz"/>
</dbReference>
<dbReference type="InterPro" id="IPR013762">
    <property type="entry name" value="Integrase-like_cat_sf"/>
</dbReference>
<dbReference type="PANTHER" id="PTHR30349">
    <property type="entry name" value="PHAGE INTEGRASE-RELATED"/>
    <property type="match status" value="1"/>
</dbReference>
<dbReference type="PROSITE" id="PS51898">
    <property type="entry name" value="TYR_RECOMBINASE"/>
    <property type="match status" value="1"/>
</dbReference>